<dbReference type="InterPro" id="IPR016187">
    <property type="entry name" value="CTDL_fold"/>
</dbReference>
<feature type="region of interest" description="Disordered" evidence="4">
    <location>
        <begin position="158"/>
        <end position="213"/>
    </location>
</feature>
<keyword evidence="7" id="KW-1185">Reference proteome</keyword>
<dbReference type="Gene3D" id="3.10.100.10">
    <property type="entry name" value="Mannose-Binding Protein A, subunit A"/>
    <property type="match status" value="2"/>
</dbReference>
<dbReference type="KEGG" id="bfo:118425107"/>
<name>A0A9J7LX59_BRAFL</name>
<evidence type="ECO:0000256" key="1">
    <source>
        <dbReference type="ARBA" id="ARBA00022734"/>
    </source>
</evidence>
<feature type="transmembrane region" description="Helical" evidence="5">
    <location>
        <begin position="30"/>
        <end position="49"/>
    </location>
</feature>
<dbReference type="GO" id="GO:0030246">
    <property type="term" value="F:carbohydrate binding"/>
    <property type="evidence" value="ECO:0007669"/>
    <property type="project" value="UniProtKB-KW"/>
</dbReference>
<feature type="coiled-coil region" evidence="3">
    <location>
        <begin position="65"/>
        <end position="92"/>
    </location>
</feature>
<dbReference type="RefSeq" id="XP_035689819.1">
    <property type="nucleotide sequence ID" value="XM_035833926.1"/>
</dbReference>
<dbReference type="PROSITE" id="PS00615">
    <property type="entry name" value="C_TYPE_LECTIN_1"/>
    <property type="match status" value="1"/>
</dbReference>
<dbReference type="PANTHER" id="PTHR22799:SF6">
    <property type="entry name" value="C-TYPE LECTIN DOMAIN FAMILY 4 MEMBER M-LIKE"/>
    <property type="match status" value="1"/>
</dbReference>
<sequence length="364" mass="39815">MATALLTNRTYPDGARRRTLCSFIRSHRSCITAGIAVLIAVGLAPLTFINKERDRDDFHQLSTTVDALKRDLDSERSRVTALEQRLQEMRYTEFRGICYKAFNTKKTFSGAAAACGEDGGTLAMPKDAETDAFLVSLRKSVSDSGLFCTVMYEQAEPVQSPLSRPDSGQTSGPPPQPPGPPVHQGGSLGRVRHGNGPSDKLKEDQEASSHTYEEAEVVKGHATCTSAAFCPKGYTAWNGICYKAFNTGKTFSDAAAACGEDGGTLAMPRDAETNTFLISLHNAVSEKWGFWFGLHDRREEGSFEWMDGSALGTYSSWGPGEPNNGRGEQHCVGYSAVPHWKDKWVDISCDWQFCYICQTVPGRP</sequence>
<protein>
    <submittedName>
        <fullName evidence="8">Pulmonary surfactant-associated protein D-like</fullName>
    </submittedName>
</protein>
<dbReference type="FunFam" id="3.10.100.10:FF:000103">
    <property type="entry name" value="Uncharacterized protein"/>
    <property type="match status" value="1"/>
</dbReference>
<dbReference type="InterPro" id="IPR051663">
    <property type="entry name" value="CLec_Tetranectin-domain"/>
</dbReference>
<dbReference type="SMART" id="SM00034">
    <property type="entry name" value="CLECT"/>
    <property type="match status" value="1"/>
</dbReference>
<dbReference type="AlphaFoldDB" id="A0A9J7LX59"/>
<dbReference type="InterPro" id="IPR016186">
    <property type="entry name" value="C-type_lectin-like/link_sf"/>
</dbReference>
<proteinExistence type="predicted"/>
<dbReference type="CDD" id="cd00037">
    <property type="entry name" value="CLECT"/>
    <property type="match status" value="1"/>
</dbReference>
<evidence type="ECO:0000256" key="4">
    <source>
        <dbReference type="SAM" id="MobiDB-lite"/>
    </source>
</evidence>
<dbReference type="InterPro" id="IPR018378">
    <property type="entry name" value="C-type_lectin_CS"/>
</dbReference>
<dbReference type="PROSITE" id="PS50041">
    <property type="entry name" value="C_TYPE_LECTIN_2"/>
    <property type="match status" value="1"/>
</dbReference>
<evidence type="ECO:0000256" key="3">
    <source>
        <dbReference type="SAM" id="Coils"/>
    </source>
</evidence>
<keyword evidence="5" id="KW-0812">Transmembrane</keyword>
<keyword evidence="1" id="KW-0430">Lectin</keyword>
<feature type="compositionally biased region" description="Pro residues" evidence="4">
    <location>
        <begin position="172"/>
        <end position="181"/>
    </location>
</feature>
<dbReference type="PANTHER" id="PTHR22799">
    <property type="entry name" value="TETRANECTIN-RELATED"/>
    <property type="match status" value="1"/>
</dbReference>
<reference evidence="7" key="1">
    <citation type="journal article" date="2020" name="Nat. Ecol. Evol.">
        <title>Deeply conserved synteny resolves early events in vertebrate evolution.</title>
        <authorList>
            <person name="Simakov O."/>
            <person name="Marletaz F."/>
            <person name="Yue J.X."/>
            <person name="O'Connell B."/>
            <person name="Jenkins J."/>
            <person name="Brandt A."/>
            <person name="Calef R."/>
            <person name="Tung C.H."/>
            <person name="Huang T.K."/>
            <person name="Schmutz J."/>
            <person name="Satoh N."/>
            <person name="Yu J.K."/>
            <person name="Putnam N.H."/>
            <person name="Green R.E."/>
            <person name="Rokhsar D.S."/>
        </authorList>
    </citation>
    <scope>NUCLEOTIDE SEQUENCE [LARGE SCALE GENOMIC DNA]</scope>
    <source>
        <strain evidence="7">S238N-H82</strain>
    </source>
</reference>
<feature type="domain" description="C-type lectin" evidence="6">
    <location>
        <begin position="237"/>
        <end position="358"/>
    </location>
</feature>
<dbReference type="OrthoDB" id="441660at2759"/>
<evidence type="ECO:0000313" key="7">
    <source>
        <dbReference type="Proteomes" id="UP000001554"/>
    </source>
</evidence>
<evidence type="ECO:0000313" key="8">
    <source>
        <dbReference type="RefSeq" id="XP_035689819.1"/>
    </source>
</evidence>
<gene>
    <name evidence="8" type="primary">LOC118425107</name>
</gene>
<reference evidence="8" key="2">
    <citation type="submission" date="2025-08" db="UniProtKB">
        <authorList>
            <consortium name="RefSeq"/>
        </authorList>
    </citation>
    <scope>IDENTIFICATION</scope>
    <source>
        <strain evidence="8">S238N-H82</strain>
        <tissue evidence="8">Testes</tissue>
    </source>
</reference>
<accession>A0A9J7LX59</accession>
<evidence type="ECO:0000256" key="2">
    <source>
        <dbReference type="ARBA" id="ARBA00023157"/>
    </source>
</evidence>
<evidence type="ECO:0000259" key="6">
    <source>
        <dbReference type="PROSITE" id="PS50041"/>
    </source>
</evidence>
<keyword evidence="5" id="KW-1133">Transmembrane helix</keyword>
<dbReference type="Pfam" id="PF00059">
    <property type="entry name" value="Lectin_C"/>
    <property type="match status" value="1"/>
</dbReference>
<dbReference type="Proteomes" id="UP000001554">
    <property type="component" value="Chromosome 10"/>
</dbReference>
<evidence type="ECO:0000256" key="5">
    <source>
        <dbReference type="SAM" id="Phobius"/>
    </source>
</evidence>
<keyword evidence="2" id="KW-1015">Disulfide bond</keyword>
<keyword evidence="5" id="KW-0472">Membrane</keyword>
<dbReference type="OMA" id="SHRSCIT"/>
<dbReference type="SUPFAM" id="SSF56436">
    <property type="entry name" value="C-type lectin-like"/>
    <property type="match status" value="2"/>
</dbReference>
<dbReference type="InterPro" id="IPR001304">
    <property type="entry name" value="C-type_lectin-like"/>
</dbReference>
<feature type="compositionally biased region" description="Basic and acidic residues" evidence="4">
    <location>
        <begin position="199"/>
        <end position="213"/>
    </location>
</feature>
<dbReference type="GeneID" id="118425107"/>
<keyword evidence="3" id="KW-0175">Coiled coil</keyword>
<organism evidence="7 8">
    <name type="scientific">Branchiostoma floridae</name>
    <name type="common">Florida lancelet</name>
    <name type="synonym">Amphioxus</name>
    <dbReference type="NCBI Taxonomy" id="7739"/>
    <lineage>
        <taxon>Eukaryota</taxon>
        <taxon>Metazoa</taxon>
        <taxon>Chordata</taxon>
        <taxon>Cephalochordata</taxon>
        <taxon>Leptocardii</taxon>
        <taxon>Amphioxiformes</taxon>
        <taxon>Branchiostomatidae</taxon>
        <taxon>Branchiostoma</taxon>
    </lineage>
</organism>